<dbReference type="Gene3D" id="3.40.50.1000">
    <property type="entry name" value="HAD superfamily/HAD-like"/>
    <property type="match status" value="1"/>
</dbReference>
<comment type="caution">
    <text evidence="3">The sequence shown here is derived from an EMBL/GenBank/DDBJ whole genome shotgun (WGS) entry which is preliminary data.</text>
</comment>
<dbReference type="GO" id="GO:0000166">
    <property type="term" value="F:nucleotide binding"/>
    <property type="evidence" value="ECO:0007669"/>
    <property type="project" value="InterPro"/>
</dbReference>
<dbReference type="GO" id="GO:0006883">
    <property type="term" value="P:intracellular sodium ion homeostasis"/>
    <property type="evidence" value="ECO:0007669"/>
    <property type="project" value="TreeGrafter"/>
</dbReference>
<sequence length="82" mass="9135">MTPETASLAISAKRIASKKCLVTDLEVVENLGVISAICCGKKDVITQNIPTVHYLWLTRRVASQAIIKRKWAKVYFILTSET</sequence>
<gene>
    <name evidence="3" type="ORF">CEXT_227791</name>
</gene>
<dbReference type="GO" id="GO:0036376">
    <property type="term" value="P:sodium ion export across plasma membrane"/>
    <property type="evidence" value="ECO:0007669"/>
    <property type="project" value="TreeGrafter"/>
</dbReference>
<dbReference type="Gene3D" id="1.20.1110.10">
    <property type="entry name" value="Calcium-transporting ATPase, transmembrane domain"/>
    <property type="match status" value="1"/>
</dbReference>
<evidence type="ECO:0000256" key="1">
    <source>
        <dbReference type="ARBA" id="ARBA00004651"/>
    </source>
</evidence>
<dbReference type="InterPro" id="IPR023299">
    <property type="entry name" value="ATPase_P-typ_cyto_dom_N"/>
</dbReference>
<dbReference type="EMBL" id="BPLR01021006">
    <property type="protein sequence ID" value="GIX84848.1"/>
    <property type="molecule type" value="Genomic_DNA"/>
</dbReference>
<evidence type="ECO:0000313" key="4">
    <source>
        <dbReference type="Proteomes" id="UP001054945"/>
    </source>
</evidence>
<dbReference type="GO" id="GO:0005886">
    <property type="term" value="C:plasma membrane"/>
    <property type="evidence" value="ECO:0007669"/>
    <property type="project" value="UniProtKB-SubCell"/>
</dbReference>
<name>A0AAV4NK37_CAEEX</name>
<keyword evidence="2" id="KW-0472">Membrane</keyword>
<dbReference type="PANTHER" id="PTHR43294">
    <property type="entry name" value="SODIUM/POTASSIUM-TRANSPORTING ATPASE SUBUNIT ALPHA"/>
    <property type="match status" value="1"/>
</dbReference>
<protein>
    <submittedName>
        <fullName evidence="3">Uncharacterized protein</fullName>
    </submittedName>
</protein>
<dbReference type="SUPFAM" id="SSF81665">
    <property type="entry name" value="Calcium ATPase, transmembrane domain M"/>
    <property type="match status" value="1"/>
</dbReference>
<organism evidence="3 4">
    <name type="scientific">Caerostris extrusa</name>
    <name type="common">Bark spider</name>
    <name type="synonym">Caerostris bankana</name>
    <dbReference type="NCBI Taxonomy" id="172846"/>
    <lineage>
        <taxon>Eukaryota</taxon>
        <taxon>Metazoa</taxon>
        <taxon>Ecdysozoa</taxon>
        <taxon>Arthropoda</taxon>
        <taxon>Chelicerata</taxon>
        <taxon>Arachnida</taxon>
        <taxon>Araneae</taxon>
        <taxon>Araneomorphae</taxon>
        <taxon>Entelegynae</taxon>
        <taxon>Araneoidea</taxon>
        <taxon>Araneidae</taxon>
        <taxon>Caerostris</taxon>
    </lineage>
</organism>
<dbReference type="GO" id="GO:1902600">
    <property type="term" value="P:proton transmembrane transport"/>
    <property type="evidence" value="ECO:0007669"/>
    <property type="project" value="TreeGrafter"/>
</dbReference>
<keyword evidence="2" id="KW-1003">Cell membrane</keyword>
<comment type="subcellular location">
    <subcellularLocation>
        <location evidence="1">Cell membrane</location>
        <topology evidence="1">Multi-pass membrane protein</topology>
    </subcellularLocation>
</comment>
<evidence type="ECO:0000256" key="2">
    <source>
        <dbReference type="ARBA" id="ARBA00022475"/>
    </source>
</evidence>
<accession>A0AAV4NK37</accession>
<dbReference type="InterPro" id="IPR023298">
    <property type="entry name" value="ATPase_P-typ_TM_dom_sf"/>
</dbReference>
<dbReference type="Proteomes" id="UP001054945">
    <property type="component" value="Unassembled WGS sequence"/>
</dbReference>
<dbReference type="InterPro" id="IPR023214">
    <property type="entry name" value="HAD_sf"/>
</dbReference>
<evidence type="ECO:0000313" key="3">
    <source>
        <dbReference type="EMBL" id="GIX84848.1"/>
    </source>
</evidence>
<proteinExistence type="predicted"/>
<dbReference type="GO" id="GO:0005391">
    <property type="term" value="F:P-type sodium:potassium-exchanging transporter activity"/>
    <property type="evidence" value="ECO:0007669"/>
    <property type="project" value="TreeGrafter"/>
</dbReference>
<dbReference type="GO" id="GO:1990573">
    <property type="term" value="P:potassium ion import across plasma membrane"/>
    <property type="evidence" value="ECO:0007669"/>
    <property type="project" value="TreeGrafter"/>
</dbReference>
<dbReference type="Gene3D" id="3.40.1110.10">
    <property type="entry name" value="Calcium-transporting ATPase, cytoplasmic domain N"/>
    <property type="match status" value="1"/>
</dbReference>
<dbReference type="PANTHER" id="PTHR43294:SF21">
    <property type="entry name" value="CATION TRANSPORTING ATPASE"/>
    <property type="match status" value="1"/>
</dbReference>
<dbReference type="InterPro" id="IPR050510">
    <property type="entry name" value="Cation_transp_ATPase_P-type"/>
</dbReference>
<reference evidence="3 4" key="1">
    <citation type="submission" date="2021-06" db="EMBL/GenBank/DDBJ databases">
        <title>Caerostris extrusa draft genome.</title>
        <authorList>
            <person name="Kono N."/>
            <person name="Arakawa K."/>
        </authorList>
    </citation>
    <scope>NUCLEOTIDE SEQUENCE [LARGE SCALE GENOMIC DNA]</scope>
</reference>
<dbReference type="GO" id="GO:0030007">
    <property type="term" value="P:intracellular potassium ion homeostasis"/>
    <property type="evidence" value="ECO:0007669"/>
    <property type="project" value="TreeGrafter"/>
</dbReference>
<keyword evidence="4" id="KW-1185">Reference proteome</keyword>
<dbReference type="AlphaFoldDB" id="A0AAV4NK37"/>